<dbReference type="Pfam" id="PF10294">
    <property type="entry name" value="Methyltransf_16"/>
    <property type="match status" value="1"/>
</dbReference>
<comment type="caution">
    <text evidence="2">The sequence shown here is derived from an EMBL/GenBank/DDBJ whole genome shotgun (WGS) entry which is preliminary data.</text>
</comment>
<sequence length="521" mass="56488">MTTTMTTMTTTTTIGRDDCESPSEDREGDDDEDGGGACVNLRVPPDAEAGVDYLSFQYGGVGMEVLVPVGSEPGDVLRIRIGTGVGDDADEDEDDVDDVARGRGADCGGYGHGPTGRKSLALVDELGGTDVPPLSYRAETRGPIDPSLSSSNGGNGSDGSMQNHDEITRSNRAGGVDGAHHTTVILGDGTIGGQISLHLIESIDDETSPTNRCIDGEGDGTHGVVWASGKLLAQALTSTFGLGFLRKSLLPPRASDNEHATTPFRLNCLEIGSGSGVCGMALAHALNSCKTTKNEGCKGGAVDATILLTDRGGRAVYLLRRNIQRNLPTLLGYDDAYDYRITIAAESLVWGNELQSTTTKFHLIIGSDLLYNTEESYDPLVNTIKRHLCHQRGIVMLAVRWRKPDLEREFFRKAEREGLRFEIWGDLANDDDFGGRRCPCRLNWMEYGDPESDKSNGYFHERTISVAGTEMSLGRVTEGDMESMNDGEYSTFEELQVQVYIGKYHVNDGTTRLQKRQRKNG</sequence>
<feature type="region of interest" description="Disordered" evidence="1">
    <location>
        <begin position="131"/>
        <end position="178"/>
    </location>
</feature>
<accession>A0ABD3RV40</accession>
<dbReference type="Proteomes" id="UP001530377">
    <property type="component" value="Unassembled WGS sequence"/>
</dbReference>
<feature type="compositionally biased region" description="Basic and acidic residues" evidence="1">
    <location>
        <begin position="15"/>
        <end position="25"/>
    </location>
</feature>
<organism evidence="2 3">
    <name type="scientific">Cyclostephanos tholiformis</name>
    <dbReference type="NCBI Taxonomy" id="382380"/>
    <lineage>
        <taxon>Eukaryota</taxon>
        <taxon>Sar</taxon>
        <taxon>Stramenopiles</taxon>
        <taxon>Ochrophyta</taxon>
        <taxon>Bacillariophyta</taxon>
        <taxon>Coscinodiscophyceae</taxon>
        <taxon>Thalassiosirophycidae</taxon>
        <taxon>Stephanodiscales</taxon>
        <taxon>Stephanodiscaceae</taxon>
        <taxon>Cyclostephanos</taxon>
    </lineage>
</organism>
<protein>
    <submittedName>
        <fullName evidence="2">Uncharacterized protein</fullName>
    </submittedName>
</protein>
<feature type="compositionally biased region" description="Low complexity" evidence="1">
    <location>
        <begin position="1"/>
        <end position="13"/>
    </location>
</feature>
<dbReference type="EMBL" id="JALLPB020000167">
    <property type="protein sequence ID" value="KAL3816076.1"/>
    <property type="molecule type" value="Genomic_DNA"/>
</dbReference>
<reference evidence="2 3" key="1">
    <citation type="submission" date="2024-10" db="EMBL/GenBank/DDBJ databases">
        <title>Updated reference genomes for cyclostephanoid diatoms.</title>
        <authorList>
            <person name="Roberts W.R."/>
            <person name="Alverson A.J."/>
        </authorList>
    </citation>
    <scope>NUCLEOTIDE SEQUENCE [LARGE SCALE GENOMIC DNA]</scope>
    <source>
        <strain evidence="2 3">AJA228-03</strain>
    </source>
</reference>
<dbReference type="SUPFAM" id="SSF53335">
    <property type="entry name" value="S-adenosyl-L-methionine-dependent methyltransferases"/>
    <property type="match status" value="1"/>
</dbReference>
<evidence type="ECO:0000256" key="1">
    <source>
        <dbReference type="SAM" id="MobiDB-lite"/>
    </source>
</evidence>
<dbReference type="PANTHER" id="PTHR14614">
    <property type="entry name" value="HEPATOCELLULAR CARCINOMA-ASSOCIATED ANTIGEN"/>
    <property type="match status" value="1"/>
</dbReference>
<dbReference type="PANTHER" id="PTHR14614:SF130">
    <property type="entry name" value="PROTEIN-LYSINE N-METHYLTRANSFERASE EEF2KMT"/>
    <property type="match status" value="1"/>
</dbReference>
<keyword evidence="3" id="KW-1185">Reference proteome</keyword>
<dbReference type="AlphaFoldDB" id="A0ABD3RV40"/>
<evidence type="ECO:0000313" key="2">
    <source>
        <dbReference type="EMBL" id="KAL3816076.1"/>
    </source>
</evidence>
<feature type="region of interest" description="Disordered" evidence="1">
    <location>
        <begin position="1"/>
        <end position="37"/>
    </location>
</feature>
<gene>
    <name evidence="2" type="ORF">ACHAXA_009714</name>
</gene>
<proteinExistence type="predicted"/>
<name>A0ABD3RV40_9STRA</name>
<evidence type="ECO:0000313" key="3">
    <source>
        <dbReference type="Proteomes" id="UP001530377"/>
    </source>
</evidence>
<dbReference type="Gene3D" id="3.40.50.150">
    <property type="entry name" value="Vaccinia Virus protein VP39"/>
    <property type="match status" value="1"/>
</dbReference>
<dbReference type="InterPro" id="IPR029063">
    <property type="entry name" value="SAM-dependent_MTases_sf"/>
</dbReference>
<dbReference type="InterPro" id="IPR019410">
    <property type="entry name" value="Methyltransf_16"/>
</dbReference>